<evidence type="ECO:0000313" key="1">
    <source>
        <dbReference type="EMBL" id="SDM73282.1"/>
    </source>
</evidence>
<accession>A0A1G9VM15</accession>
<dbReference type="AlphaFoldDB" id="A0A1G9VM15"/>
<name>A0A1G9VM15_9FIRM</name>
<dbReference type="RefSeq" id="WP_092637982.1">
    <property type="nucleotide sequence ID" value="NZ_FNID01000004.1"/>
</dbReference>
<dbReference type="EMBL" id="FNID01000004">
    <property type="protein sequence ID" value="SDM73282.1"/>
    <property type="molecule type" value="Genomic_DNA"/>
</dbReference>
<gene>
    <name evidence="1" type="ORF">SAMN05192585_10446</name>
</gene>
<dbReference type="Proteomes" id="UP000199182">
    <property type="component" value="Unassembled WGS sequence"/>
</dbReference>
<proteinExistence type="predicted"/>
<organism evidence="1 2">
    <name type="scientific">Acetanaerobacterium elongatum</name>
    <dbReference type="NCBI Taxonomy" id="258515"/>
    <lineage>
        <taxon>Bacteria</taxon>
        <taxon>Bacillati</taxon>
        <taxon>Bacillota</taxon>
        <taxon>Clostridia</taxon>
        <taxon>Eubacteriales</taxon>
        <taxon>Oscillospiraceae</taxon>
        <taxon>Acetanaerobacterium</taxon>
    </lineage>
</organism>
<keyword evidence="2" id="KW-1185">Reference proteome</keyword>
<sequence length="70" mass="7663">MKDSAKRRKCCPSPQEVLTVATALSILLTEDLSAEEATNLSNFLNLLSVQVAVVAEQKKFCGEEEPQILI</sequence>
<protein>
    <submittedName>
        <fullName evidence="1">Uncharacterized protein</fullName>
    </submittedName>
</protein>
<reference evidence="1 2" key="1">
    <citation type="submission" date="2016-10" db="EMBL/GenBank/DDBJ databases">
        <authorList>
            <person name="de Groot N.N."/>
        </authorList>
    </citation>
    <scope>NUCLEOTIDE SEQUENCE [LARGE SCALE GENOMIC DNA]</scope>
    <source>
        <strain evidence="1 2">CGMCC 1.5012</strain>
    </source>
</reference>
<evidence type="ECO:0000313" key="2">
    <source>
        <dbReference type="Proteomes" id="UP000199182"/>
    </source>
</evidence>